<evidence type="ECO:0000313" key="1">
    <source>
        <dbReference type="EMBL" id="EDL76468.1"/>
    </source>
</evidence>
<evidence type="ECO:0000313" key="2">
    <source>
        <dbReference type="Proteomes" id="UP000234681"/>
    </source>
</evidence>
<dbReference type="Proteomes" id="UP000234681">
    <property type="component" value="Chromosome 18"/>
</dbReference>
<gene>
    <name evidence="1" type="ORF">rCG_62913</name>
</gene>
<organism evidence="1 2">
    <name type="scientific">Rattus norvegicus</name>
    <name type="common">Rat</name>
    <dbReference type="NCBI Taxonomy" id="10116"/>
    <lineage>
        <taxon>Eukaryota</taxon>
        <taxon>Metazoa</taxon>
        <taxon>Chordata</taxon>
        <taxon>Craniata</taxon>
        <taxon>Vertebrata</taxon>
        <taxon>Euteleostomi</taxon>
        <taxon>Mammalia</taxon>
        <taxon>Eutheria</taxon>
        <taxon>Euarchontoglires</taxon>
        <taxon>Glires</taxon>
        <taxon>Rodentia</taxon>
        <taxon>Myomorpha</taxon>
        <taxon>Muroidea</taxon>
        <taxon>Muridae</taxon>
        <taxon>Murinae</taxon>
        <taxon>Rattus</taxon>
    </lineage>
</organism>
<proteinExistence type="predicted"/>
<reference evidence="2" key="1">
    <citation type="submission" date="2005-09" db="EMBL/GenBank/DDBJ databases">
        <authorList>
            <person name="Mural R.J."/>
            <person name="Li P.W."/>
            <person name="Adams M.D."/>
            <person name="Amanatides P.G."/>
            <person name="Baden-Tillson H."/>
            <person name="Barnstead M."/>
            <person name="Chin S.H."/>
            <person name="Dew I."/>
            <person name="Evans C.A."/>
            <person name="Ferriera S."/>
            <person name="Flanigan M."/>
            <person name="Fosler C."/>
            <person name="Glodek A."/>
            <person name="Gu Z."/>
            <person name="Holt R.A."/>
            <person name="Jennings D."/>
            <person name="Kraft C.L."/>
            <person name="Lu F."/>
            <person name="Nguyen T."/>
            <person name="Nusskern D.R."/>
            <person name="Pfannkoch C.M."/>
            <person name="Sitter C."/>
            <person name="Sutton G.G."/>
            <person name="Venter J.C."/>
            <person name="Wang Z."/>
            <person name="Woodage T."/>
            <person name="Zheng X.H."/>
            <person name="Zhong F."/>
        </authorList>
    </citation>
    <scope>NUCLEOTIDE SEQUENCE [LARGE SCALE GENOMIC DNA]</scope>
    <source>
        <strain>BN</strain>
        <strain evidence="2">Sprague-Dawley</strain>
    </source>
</reference>
<dbReference type="EMBL" id="CH473974">
    <property type="protein sequence ID" value="EDL76468.1"/>
    <property type="molecule type" value="Genomic_DNA"/>
</dbReference>
<protein>
    <submittedName>
        <fullName evidence="1">RCG62913</fullName>
    </submittedName>
</protein>
<accession>A6J3I6</accession>
<sequence length="46" mass="5500">MATLFCRPSKLHHRKYSIPPPWRNWLDGLEPLTQFRRHGIFPENVG</sequence>
<dbReference type="AlphaFoldDB" id="A6J3I6"/>
<name>A6J3I6_RAT</name>